<dbReference type="EMBL" id="CAXKWB010009899">
    <property type="protein sequence ID" value="CAL4096281.1"/>
    <property type="molecule type" value="Genomic_DNA"/>
</dbReference>
<feature type="non-terminal residue" evidence="2">
    <location>
        <position position="1"/>
    </location>
</feature>
<dbReference type="Proteomes" id="UP001497623">
    <property type="component" value="Unassembled WGS sequence"/>
</dbReference>
<reference evidence="2 3" key="1">
    <citation type="submission" date="2024-05" db="EMBL/GenBank/DDBJ databases">
        <authorList>
            <person name="Wallberg A."/>
        </authorList>
    </citation>
    <scope>NUCLEOTIDE SEQUENCE [LARGE SCALE GENOMIC DNA]</scope>
</reference>
<comment type="caution">
    <text evidence="2">The sequence shown here is derived from an EMBL/GenBank/DDBJ whole genome shotgun (WGS) entry which is preliminary data.</text>
</comment>
<evidence type="ECO:0000256" key="1">
    <source>
        <dbReference type="SAM" id="Phobius"/>
    </source>
</evidence>
<keyword evidence="1" id="KW-0812">Transmembrane</keyword>
<evidence type="ECO:0000313" key="3">
    <source>
        <dbReference type="Proteomes" id="UP001497623"/>
    </source>
</evidence>
<name>A0AAV2QTM1_MEGNR</name>
<keyword evidence="1" id="KW-1133">Transmembrane helix</keyword>
<keyword evidence="3" id="KW-1185">Reference proteome</keyword>
<organism evidence="2 3">
    <name type="scientific">Meganyctiphanes norvegica</name>
    <name type="common">Northern krill</name>
    <name type="synonym">Thysanopoda norvegica</name>
    <dbReference type="NCBI Taxonomy" id="48144"/>
    <lineage>
        <taxon>Eukaryota</taxon>
        <taxon>Metazoa</taxon>
        <taxon>Ecdysozoa</taxon>
        <taxon>Arthropoda</taxon>
        <taxon>Crustacea</taxon>
        <taxon>Multicrustacea</taxon>
        <taxon>Malacostraca</taxon>
        <taxon>Eumalacostraca</taxon>
        <taxon>Eucarida</taxon>
        <taxon>Euphausiacea</taxon>
        <taxon>Euphausiidae</taxon>
        <taxon>Meganyctiphanes</taxon>
    </lineage>
</organism>
<sequence>LRCHPSASRCSGTIHAPGPRRRPSVNRKHSSWHNRVNQSLFLYGKKYMKISVVVLLGWEPRVTAASLCTHMEDWRWITPVLCGILVILAATLVLTDVCCC</sequence>
<dbReference type="AlphaFoldDB" id="A0AAV2QTM1"/>
<proteinExistence type="predicted"/>
<feature type="transmembrane region" description="Helical" evidence="1">
    <location>
        <begin position="76"/>
        <end position="94"/>
    </location>
</feature>
<gene>
    <name evidence="2" type="ORF">MNOR_LOCUS15663</name>
</gene>
<protein>
    <submittedName>
        <fullName evidence="2">Uncharacterized protein</fullName>
    </submittedName>
</protein>
<evidence type="ECO:0000313" key="2">
    <source>
        <dbReference type="EMBL" id="CAL4096281.1"/>
    </source>
</evidence>
<keyword evidence="1" id="KW-0472">Membrane</keyword>
<accession>A0AAV2QTM1</accession>